<dbReference type="GO" id="GO:0006040">
    <property type="term" value="P:amino sugar metabolic process"/>
    <property type="evidence" value="ECO:0007669"/>
    <property type="project" value="InterPro"/>
</dbReference>
<dbReference type="PATRIC" id="fig|1439726.3.peg.3063"/>
<keyword evidence="4" id="KW-1185">Reference proteome</keyword>
<comment type="pathway">
    <text evidence="2">Cell wall biogenesis; peptidoglycan recycling.</text>
</comment>
<evidence type="ECO:0000256" key="2">
    <source>
        <dbReference type="HAMAP-Rule" id="MF_01270"/>
    </source>
</evidence>
<dbReference type="Proteomes" id="UP000094622">
    <property type="component" value="Unassembled WGS sequence"/>
</dbReference>
<dbReference type="GO" id="GO:0097175">
    <property type="term" value="P:1,6-anhydro-N-acetyl-beta-muramic acid catabolic process"/>
    <property type="evidence" value="ECO:0007669"/>
    <property type="project" value="UniProtKB-UniRule"/>
</dbReference>
<dbReference type="GO" id="GO:0009254">
    <property type="term" value="P:peptidoglycan turnover"/>
    <property type="evidence" value="ECO:0007669"/>
    <property type="project" value="UniProtKB-UniRule"/>
</dbReference>
<sequence length="381" mass="39402">MNDGADDGYLWALGLMSGTSMDGVDAAVIRTDGERIDAFGPTFFRPYTDDERTTLRAALAEARHMTDRNARPPALAGAEKVVTDAHRDVVRRLAALTLDAGAIVDLVGFHGQTVFHAPERGLTVQIGDGARLARETGLPVVHDLRAADVGAGGQGAPLVPVYHRALAAHVGLDLPVAILNLGGVANITLLDAEADPVAFDTGPANALMDDLLMRREGLRFDDGGRIAASGSVDELALARLMAHPHFAAPWPKSLDRDAFDAGPVDHLATPDALATLAAFTAASIAAAVALLPARPRRIVAAGGGANNPELLRHIALATALAVTPAGSLGLSGNFLEAEAFAFLAVRSRRGLPLTFPGTTGVARPTTGGLLALPLTPVRDGG</sequence>
<dbReference type="AlphaFoldDB" id="A0A1E3H0F3"/>
<gene>
    <name evidence="2 3" type="primary">anmK</name>
    <name evidence="3" type="ORF">A6302_02909</name>
</gene>
<keyword evidence="2 3" id="KW-0418">Kinase</keyword>
<comment type="similarity">
    <text evidence="2">Belongs to the anhydro-N-acetylmuramic acid kinase family.</text>
</comment>
<dbReference type="GO" id="GO:0016301">
    <property type="term" value="F:kinase activity"/>
    <property type="evidence" value="ECO:0007669"/>
    <property type="project" value="UniProtKB-KW"/>
</dbReference>
<dbReference type="GO" id="GO:0005524">
    <property type="term" value="F:ATP binding"/>
    <property type="evidence" value="ECO:0007669"/>
    <property type="project" value="UniProtKB-UniRule"/>
</dbReference>
<dbReference type="InterPro" id="IPR005338">
    <property type="entry name" value="Anhydro_N_Ac-Mur_kinase"/>
</dbReference>
<dbReference type="GO" id="GO:0016773">
    <property type="term" value="F:phosphotransferase activity, alcohol group as acceptor"/>
    <property type="evidence" value="ECO:0007669"/>
    <property type="project" value="UniProtKB-UniRule"/>
</dbReference>
<dbReference type="Gene3D" id="3.30.420.40">
    <property type="match status" value="2"/>
</dbReference>
<reference evidence="3 4" key="1">
    <citation type="submission" date="2016-07" db="EMBL/GenBank/DDBJ databases">
        <title>Draft Genome Sequence of Methylobrevis pamukkalensis PK2.</title>
        <authorList>
            <person name="Vasilenko O.V."/>
            <person name="Doronina N.V."/>
            <person name="Shmareva M.N."/>
            <person name="Tarlachkov S.V."/>
            <person name="Mustakhimov I."/>
            <person name="Trotsenko Y.A."/>
        </authorList>
    </citation>
    <scope>NUCLEOTIDE SEQUENCE [LARGE SCALE GENOMIC DNA]</scope>
    <source>
        <strain evidence="3 4">PK2</strain>
    </source>
</reference>
<dbReference type="SUPFAM" id="SSF53067">
    <property type="entry name" value="Actin-like ATPase domain"/>
    <property type="match status" value="1"/>
</dbReference>
<dbReference type="RefSeq" id="WP_069307385.1">
    <property type="nucleotide sequence ID" value="NZ_MCRJ01000074.1"/>
</dbReference>
<keyword evidence="2" id="KW-0067">ATP-binding</keyword>
<keyword evidence="2 3" id="KW-0808">Transferase</keyword>
<comment type="pathway">
    <text evidence="2">Amino-sugar metabolism; 1,6-anhydro-N-acetylmuramate degradation.</text>
</comment>
<name>A0A1E3H0F3_9HYPH</name>
<keyword evidence="1 2" id="KW-0119">Carbohydrate metabolism</keyword>
<dbReference type="HAMAP" id="MF_01270">
    <property type="entry name" value="AnhMurNAc_kinase"/>
    <property type="match status" value="1"/>
</dbReference>
<comment type="caution">
    <text evidence="3">The sequence shown here is derived from an EMBL/GenBank/DDBJ whole genome shotgun (WGS) entry which is preliminary data.</text>
</comment>
<dbReference type="EMBL" id="MCRJ01000074">
    <property type="protein sequence ID" value="ODN69787.1"/>
    <property type="molecule type" value="Genomic_DNA"/>
</dbReference>
<dbReference type="PANTHER" id="PTHR30605:SF0">
    <property type="entry name" value="ANHYDRO-N-ACETYLMURAMIC ACID KINASE"/>
    <property type="match status" value="1"/>
</dbReference>
<evidence type="ECO:0000313" key="3">
    <source>
        <dbReference type="EMBL" id="ODN69787.1"/>
    </source>
</evidence>
<organism evidence="3 4">
    <name type="scientific">Methylobrevis pamukkalensis</name>
    <dbReference type="NCBI Taxonomy" id="1439726"/>
    <lineage>
        <taxon>Bacteria</taxon>
        <taxon>Pseudomonadati</taxon>
        <taxon>Pseudomonadota</taxon>
        <taxon>Alphaproteobacteria</taxon>
        <taxon>Hyphomicrobiales</taxon>
        <taxon>Pleomorphomonadaceae</taxon>
        <taxon>Methylobrevis</taxon>
    </lineage>
</organism>
<dbReference type="PANTHER" id="PTHR30605">
    <property type="entry name" value="ANHYDRO-N-ACETYLMURAMIC ACID KINASE"/>
    <property type="match status" value="1"/>
</dbReference>
<feature type="binding site" evidence="2">
    <location>
        <begin position="18"/>
        <end position="25"/>
    </location>
    <ligand>
        <name>ATP</name>
        <dbReference type="ChEBI" id="CHEBI:30616"/>
    </ligand>
</feature>
<protein>
    <recommendedName>
        <fullName evidence="2">Anhydro-N-acetylmuramic acid kinase</fullName>
        <ecNumber evidence="2">2.7.1.170</ecNumber>
    </recommendedName>
    <alternativeName>
        <fullName evidence="2">AnhMurNAc kinase</fullName>
    </alternativeName>
</protein>
<proteinExistence type="inferred from homology"/>
<keyword evidence="2" id="KW-0547">Nucleotide-binding</keyword>
<dbReference type="OrthoDB" id="9763949at2"/>
<dbReference type="NCBIfam" id="NF007141">
    <property type="entry name" value="PRK09585.1-5"/>
    <property type="match status" value="1"/>
</dbReference>
<dbReference type="EC" id="2.7.1.170" evidence="2"/>
<evidence type="ECO:0000313" key="4">
    <source>
        <dbReference type="Proteomes" id="UP000094622"/>
    </source>
</evidence>
<dbReference type="UniPathway" id="UPA00544"/>
<dbReference type="InterPro" id="IPR043129">
    <property type="entry name" value="ATPase_NBD"/>
</dbReference>
<evidence type="ECO:0000256" key="1">
    <source>
        <dbReference type="ARBA" id="ARBA00023277"/>
    </source>
</evidence>
<dbReference type="Pfam" id="PF03702">
    <property type="entry name" value="AnmK"/>
    <property type="match status" value="1"/>
</dbReference>
<comment type="catalytic activity">
    <reaction evidence="2">
        <text>1,6-anhydro-N-acetyl-beta-muramate + ATP + H2O = N-acetyl-D-muramate 6-phosphate + ADP + H(+)</text>
        <dbReference type="Rhea" id="RHEA:24952"/>
        <dbReference type="ChEBI" id="CHEBI:15377"/>
        <dbReference type="ChEBI" id="CHEBI:15378"/>
        <dbReference type="ChEBI" id="CHEBI:30616"/>
        <dbReference type="ChEBI" id="CHEBI:58690"/>
        <dbReference type="ChEBI" id="CHEBI:58722"/>
        <dbReference type="ChEBI" id="CHEBI:456216"/>
        <dbReference type="EC" id="2.7.1.170"/>
    </reaction>
</comment>
<accession>A0A1E3H0F3</accession>
<comment type="function">
    <text evidence="2">Catalyzes the specific phosphorylation of 1,6-anhydro-N-acetylmuramic acid (anhMurNAc) with the simultaneous cleavage of the 1,6-anhydro ring, generating MurNAc-6-P. Is required for the utilization of anhMurNAc either imported from the medium or derived from its own cell wall murein, and thus plays a role in cell wall recycling.</text>
</comment>
<dbReference type="UniPathway" id="UPA00343"/>